<dbReference type="Gene3D" id="2.170.130.10">
    <property type="entry name" value="TonB-dependent receptor, plug domain"/>
    <property type="match status" value="1"/>
</dbReference>
<comment type="similarity">
    <text evidence="2">Belongs to the TonB-dependent receptor family.</text>
</comment>
<keyword evidence="2" id="KW-0812">Transmembrane</keyword>
<dbReference type="InterPro" id="IPR008969">
    <property type="entry name" value="CarboxyPept-like_regulatory"/>
</dbReference>
<dbReference type="RefSeq" id="WP_245119758.1">
    <property type="nucleotide sequence ID" value="NZ_CP095061.1"/>
</dbReference>
<gene>
    <name evidence="5" type="ORF">MUN86_19970</name>
</gene>
<keyword evidence="2" id="KW-0998">Cell outer membrane</keyword>
<dbReference type="InterPro" id="IPR012910">
    <property type="entry name" value="Plug_dom"/>
</dbReference>
<dbReference type="InterPro" id="IPR039426">
    <property type="entry name" value="TonB-dep_rcpt-like"/>
</dbReference>
<evidence type="ECO:0000313" key="5">
    <source>
        <dbReference type="EMBL" id="UOQ65777.1"/>
    </source>
</evidence>
<dbReference type="Pfam" id="PF13715">
    <property type="entry name" value="CarbopepD_reg_2"/>
    <property type="match status" value="1"/>
</dbReference>
<dbReference type="Gene3D" id="2.60.40.1120">
    <property type="entry name" value="Carboxypeptidase-like, regulatory domain"/>
    <property type="match status" value="1"/>
</dbReference>
<dbReference type="Pfam" id="PF07715">
    <property type="entry name" value="Plug"/>
    <property type="match status" value="1"/>
</dbReference>
<dbReference type="SUPFAM" id="SSF56935">
    <property type="entry name" value="Porins"/>
    <property type="match status" value="1"/>
</dbReference>
<keyword evidence="2" id="KW-1134">Transmembrane beta strand</keyword>
<keyword evidence="6" id="KW-1185">Reference proteome</keyword>
<comment type="subcellular location">
    <subcellularLocation>
        <location evidence="2">Cell outer membrane</location>
        <topology evidence="2">Multi-pass membrane protein</topology>
    </subcellularLocation>
</comment>
<feature type="chain" id="PRO_5045228292" evidence="3">
    <location>
        <begin position="23"/>
        <end position="280"/>
    </location>
</feature>
<keyword evidence="2" id="KW-0813">Transport</keyword>
<organism evidence="5 6">
    <name type="scientific">Hymenobacter volaticus</name>
    <dbReference type="NCBI Taxonomy" id="2932254"/>
    <lineage>
        <taxon>Bacteria</taxon>
        <taxon>Pseudomonadati</taxon>
        <taxon>Bacteroidota</taxon>
        <taxon>Cytophagia</taxon>
        <taxon>Cytophagales</taxon>
        <taxon>Hymenobacteraceae</taxon>
        <taxon>Hymenobacter</taxon>
    </lineage>
</organism>
<sequence>MKLAYFVQVLAVLLLVSGATSAQTAMGTIRGRVMVGNKGLELATVAIPGTTLGTSTDAQGRYELRAVPAGTHTVIFSSVGYQLQRQQLTTTVGQVTEATVELMAVPAALAEVVVTGVSRVTEVRKSPVPIAVLSKREVNLNSNGNLVDAAVKGVPGLSAVTTGPNISKPFIRGLGYNRVLTLYNGLRQEGQQWGDEHGIEIDQYDIDRIEVVKGPASLIYGSDAVAGVINMLPRLPNGSAGQLHGDALTEYQTNNNLLGTSVGLNYNKNGWQYAARVPTA</sequence>
<dbReference type="PROSITE" id="PS52016">
    <property type="entry name" value="TONB_DEPENDENT_REC_3"/>
    <property type="match status" value="1"/>
</dbReference>
<feature type="signal peptide" evidence="3">
    <location>
        <begin position="1"/>
        <end position="22"/>
    </location>
</feature>
<proteinExistence type="inferred from homology"/>
<dbReference type="PANTHER" id="PTHR30069">
    <property type="entry name" value="TONB-DEPENDENT OUTER MEMBRANE RECEPTOR"/>
    <property type="match status" value="1"/>
</dbReference>
<dbReference type="SUPFAM" id="SSF49464">
    <property type="entry name" value="Carboxypeptidase regulatory domain-like"/>
    <property type="match status" value="1"/>
</dbReference>
<evidence type="ECO:0000259" key="4">
    <source>
        <dbReference type="Pfam" id="PF07715"/>
    </source>
</evidence>
<keyword evidence="1 3" id="KW-0732">Signal</keyword>
<evidence type="ECO:0000256" key="2">
    <source>
        <dbReference type="PROSITE-ProRule" id="PRU01360"/>
    </source>
</evidence>
<reference evidence="5" key="1">
    <citation type="submission" date="2022-04" db="EMBL/GenBank/DDBJ databases">
        <title>Hymenobacter sp. isolated from the air.</title>
        <authorList>
            <person name="Won M."/>
            <person name="Lee C.-M."/>
            <person name="Woen H.-Y."/>
            <person name="Kwon S.-W."/>
        </authorList>
    </citation>
    <scope>NUCLEOTIDE SEQUENCE</scope>
    <source>
        <strain evidence="5">5420S-77</strain>
    </source>
</reference>
<evidence type="ECO:0000256" key="1">
    <source>
        <dbReference type="ARBA" id="ARBA00022729"/>
    </source>
</evidence>
<keyword evidence="5" id="KW-0675">Receptor</keyword>
<dbReference type="PANTHER" id="PTHR30069:SF29">
    <property type="entry name" value="HEMOGLOBIN AND HEMOGLOBIN-HAPTOGLOBIN-BINDING PROTEIN 1-RELATED"/>
    <property type="match status" value="1"/>
</dbReference>
<name>A0ABY4G4K0_9BACT</name>
<accession>A0ABY4G4K0</accession>
<evidence type="ECO:0000313" key="6">
    <source>
        <dbReference type="Proteomes" id="UP000830401"/>
    </source>
</evidence>
<dbReference type="EMBL" id="CP095061">
    <property type="protein sequence ID" value="UOQ65777.1"/>
    <property type="molecule type" value="Genomic_DNA"/>
</dbReference>
<protein>
    <submittedName>
        <fullName evidence="5">TonB-dependent receptor plug domain-containing protein</fullName>
    </submittedName>
</protein>
<dbReference type="InterPro" id="IPR037066">
    <property type="entry name" value="Plug_dom_sf"/>
</dbReference>
<evidence type="ECO:0000256" key="3">
    <source>
        <dbReference type="SAM" id="SignalP"/>
    </source>
</evidence>
<keyword evidence="2" id="KW-0472">Membrane</keyword>
<feature type="domain" description="TonB-dependent receptor plug" evidence="4">
    <location>
        <begin position="123"/>
        <end position="228"/>
    </location>
</feature>
<dbReference type="Proteomes" id="UP000830401">
    <property type="component" value="Chromosome"/>
</dbReference>